<feature type="region of interest" description="Disordered" evidence="1">
    <location>
        <begin position="130"/>
        <end position="153"/>
    </location>
</feature>
<dbReference type="Proteomes" id="UP000436088">
    <property type="component" value="Unassembled WGS sequence"/>
</dbReference>
<reference evidence="2" key="1">
    <citation type="submission" date="2019-09" db="EMBL/GenBank/DDBJ databases">
        <title>Draft genome information of white flower Hibiscus syriacus.</title>
        <authorList>
            <person name="Kim Y.-M."/>
        </authorList>
    </citation>
    <scope>NUCLEOTIDE SEQUENCE [LARGE SCALE GENOMIC DNA]</scope>
    <source>
        <strain evidence="2">YM2019G1</strain>
    </source>
</reference>
<feature type="compositionally biased region" description="Low complexity" evidence="1">
    <location>
        <begin position="144"/>
        <end position="153"/>
    </location>
</feature>
<comment type="caution">
    <text evidence="2">The sequence shown here is derived from an EMBL/GenBank/DDBJ whole genome shotgun (WGS) entry which is preliminary data.</text>
</comment>
<dbReference type="AlphaFoldDB" id="A0A6A3C5M6"/>
<organism evidence="2 3">
    <name type="scientific">Hibiscus syriacus</name>
    <name type="common">Rose of Sharon</name>
    <dbReference type="NCBI Taxonomy" id="106335"/>
    <lineage>
        <taxon>Eukaryota</taxon>
        <taxon>Viridiplantae</taxon>
        <taxon>Streptophyta</taxon>
        <taxon>Embryophyta</taxon>
        <taxon>Tracheophyta</taxon>
        <taxon>Spermatophyta</taxon>
        <taxon>Magnoliopsida</taxon>
        <taxon>eudicotyledons</taxon>
        <taxon>Gunneridae</taxon>
        <taxon>Pentapetalae</taxon>
        <taxon>rosids</taxon>
        <taxon>malvids</taxon>
        <taxon>Malvales</taxon>
        <taxon>Malvaceae</taxon>
        <taxon>Malvoideae</taxon>
        <taxon>Hibiscus</taxon>
    </lineage>
</organism>
<evidence type="ECO:0000313" key="2">
    <source>
        <dbReference type="EMBL" id="KAE8722349.1"/>
    </source>
</evidence>
<keyword evidence="3" id="KW-1185">Reference proteome</keyword>
<proteinExistence type="predicted"/>
<evidence type="ECO:0000256" key="1">
    <source>
        <dbReference type="SAM" id="MobiDB-lite"/>
    </source>
</evidence>
<name>A0A6A3C5M6_HIBSY</name>
<gene>
    <name evidence="2" type="ORF">F3Y22_tig00014064pilonHSYRG00020</name>
</gene>
<dbReference type="EMBL" id="VEPZ02000562">
    <property type="protein sequence ID" value="KAE8722349.1"/>
    <property type="molecule type" value="Genomic_DNA"/>
</dbReference>
<evidence type="ECO:0000313" key="3">
    <source>
        <dbReference type="Proteomes" id="UP000436088"/>
    </source>
</evidence>
<protein>
    <submittedName>
        <fullName evidence="2">Uncharacterized protein</fullName>
    </submittedName>
</protein>
<sequence length="153" mass="17755">MNQIPHLFLHYYCWNNWIHGCLSNLVLIHWNVSQEFEHTSSYHDCGYQLDVYVLNRLRKLGLCHPPHLVQIWGHVLDDCSQDADFPTFLRKQGPTRFDDIWHEFGHRKRHLLAFETLLAWPLTTDQSPRSYASPASFAAVNDPSTSSSSAPHS</sequence>
<accession>A0A6A3C5M6</accession>